<comment type="caution">
    <text evidence="4">The sequence shown here is derived from an EMBL/GenBank/DDBJ whole genome shotgun (WGS) entry which is preliminary data.</text>
</comment>
<dbReference type="PRINTS" id="PR00038">
    <property type="entry name" value="HTHLUXR"/>
</dbReference>
<proteinExistence type="predicted"/>
<protein>
    <submittedName>
        <fullName evidence="4">Helix-turn-helix domain-containing protein</fullName>
    </submittedName>
</protein>
<dbReference type="PANTHER" id="PTHR16305">
    <property type="entry name" value="TESTICULAR SOLUBLE ADENYLYL CYCLASE"/>
    <property type="match status" value="1"/>
</dbReference>
<reference evidence="4" key="1">
    <citation type="submission" date="2021-04" db="EMBL/GenBank/DDBJ databases">
        <title>Pseudonocardia sp. nov., isolated from sandy soil of mangrove forest.</title>
        <authorList>
            <person name="Zan Z."/>
            <person name="Huang R."/>
            <person name="Liu W."/>
        </authorList>
    </citation>
    <scope>NUCLEOTIDE SEQUENCE</scope>
    <source>
        <strain evidence="4">S2-4</strain>
    </source>
</reference>
<accession>A0ABT1A7T2</accession>
<dbReference type="EMBL" id="JAGSOV010000061">
    <property type="protein sequence ID" value="MCO1659015.1"/>
    <property type="molecule type" value="Genomic_DNA"/>
</dbReference>
<feature type="domain" description="HTH luxR-type" evidence="3">
    <location>
        <begin position="852"/>
        <end position="917"/>
    </location>
</feature>
<dbReference type="Proteomes" id="UP001165283">
    <property type="component" value="Unassembled WGS sequence"/>
</dbReference>
<name>A0ABT1A7T2_9PSEU</name>
<dbReference type="PANTHER" id="PTHR16305:SF35">
    <property type="entry name" value="TRANSCRIPTIONAL ACTIVATOR DOMAIN"/>
    <property type="match status" value="1"/>
</dbReference>
<dbReference type="InterPro" id="IPR036388">
    <property type="entry name" value="WH-like_DNA-bd_sf"/>
</dbReference>
<dbReference type="Gene3D" id="1.10.10.10">
    <property type="entry name" value="Winged helix-like DNA-binding domain superfamily/Winged helix DNA-binding domain"/>
    <property type="match status" value="1"/>
</dbReference>
<evidence type="ECO:0000259" key="3">
    <source>
        <dbReference type="PROSITE" id="PS50043"/>
    </source>
</evidence>
<keyword evidence="5" id="KW-1185">Reference proteome</keyword>
<dbReference type="SUPFAM" id="SSF46894">
    <property type="entry name" value="C-terminal effector domain of the bipartite response regulators"/>
    <property type="match status" value="1"/>
</dbReference>
<keyword evidence="2" id="KW-0067">ATP-binding</keyword>
<dbReference type="InterPro" id="IPR016032">
    <property type="entry name" value="Sig_transdc_resp-reg_C-effctor"/>
</dbReference>
<dbReference type="InterPro" id="IPR041664">
    <property type="entry name" value="AAA_16"/>
</dbReference>
<dbReference type="RefSeq" id="WP_308216075.1">
    <property type="nucleotide sequence ID" value="NZ_JAGSOV010000061.1"/>
</dbReference>
<evidence type="ECO:0000256" key="1">
    <source>
        <dbReference type="ARBA" id="ARBA00022741"/>
    </source>
</evidence>
<gene>
    <name evidence="4" type="ORF">KDL28_28490</name>
</gene>
<evidence type="ECO:0000313" key="5">
    <source>
        <dbReference type="Proteomes" id="UP001165283"/>
    </source>
</evidence>
<dbReference type="PROSITE" id="PS50043">
    <property type="entry name" value="HTH_LUXR_2"/>
    <property type="match status" value="1"/>
</dbReference>
<dbReference type="InterPro" id="IPR027417">
    <property type="entry name" value="P-loop_NTPase"/>
</dbReference>
<dbReference type="SMART" id="SM00421">
    <property type="entry name" value="HTH_LUXR"/>
    <property type="match status" value="1"/>
</dbReference>
<sequence length="924" mass="97498">MLVGREAECARLRELVEAARAGRSGALVLRGEAGAGKTALLDAVVDAEVGTVVGTGADGADDLLVLRAHGVESESELPYAGLHQLLRPVLRELDGLAAPQADALRAAFGLRVGHADERFLVSLAVLSLLGELSERRPVLCVVDDAHWLDRGSIDALAFVARRLEAERVALVLAVRDPAARPFPVTDLAALPVGPLEPGAVDRVLQRHGGGPVHPDVRLRLGTATGGNALALAELGRALTREQLSGEQPLPEPLPVTAGVEQAFLDRVRRLPEETRTALLVAAADDTGRLATVAAAAARRGVAPDALAPAEQAGVVAVDGGAVRFRHPLVRSAVHQGTTSTERRAAHLALAAVLREAGDADRAAWHRAAAAFGPDPEVAGALVEAAHRARARGAYTAAAAALTRAADLVPDRQCRAHLLTEAAYHSWRSGRGDAARRLLDQARPLTTDPFLRADIDRLHGVVELGAGVSIVAYRLLRRAAEEIAAHDPVRALEMLALAGEAGSMASDAQAEIELGELAAGLDVGEDPRPRFFVDLLVGLAHHFAGDPAAAAAPLTRALALAHDLAEPGVLLAAGRAAMYLGDDAAAHRFSAATVHRARESGEVGAVPIAGQRLALSELFAGRWAAGEATATEALRLAHDTGQEELMPLAHDWIALHAALRGHDEACRANVERARAIAASRPMGLIEDSALWALGLLDLGRGEPAAALTHLRPIRHPVVRGFSALDRIEAAHQGGDLAAARAWLAEAEQSAAATGQPWALARAAHARGLLADGADADAAFTEALGHHERADRPFERARTELAFGVALRRARRRADARRHLRPAFDAFEQLGAVPWAERAQAELRACGQTVRRRDAASTDRLTPQELQVARFVAEGLTNADVAARLFLSRRTVDFHLRNVFTKLGISSRTELVRFVVDGVGERGAAG</sequence>
<dbReference type="InterPro" id="IPR000792">
    <property type="entry name" value="Tscrpt_reg_LuxR_C"/>
</dbReference>
<dbReference type="SUPFAM" id="SSF52540">
    <property type="entry name" value="P-loop containing nucleoside triphosphate hydrolases"/>
    <property type="match status" value="1"/>
</dbReference>
<organism evidence="4 5">
    <name type="scientific">Pseudonocardia humida</name>
    <dbReference type="NCBI Taxonomy" id="2800819"/>
    <lineage>
        <taxon>Bacteria</taxon>
        <taxon>Bacillati</taxon>
        <taxon>Actinomycetota</taxon>
        <taxon>Actinomycetes</taxon>
        <taxon>Pseudonocardiales</taxon>
        <taxon>Pseudonocardiaceae</taxon>
        <taxon>Pseudonocardia</taxon>
    </lineage>
</organism>
<keyword evidence="1" id="KW-0547">Nucleotide-binding</keyword>
<dbReference type="PROSITE" id="PS00622">
    <property type="entry name" value="HTH_LUXR_1"/>
    <property type="match status" value="1"/>
</dbReference>
<evidence type="ECO:0000256" key="2">
    <source>
        <dbReference type="ARBA" id="ARBA00022840"/>
    </source>
</evidence>
<dbReference type="CDD" id="cd06170">
    <property type="entry name" value="LuxR_C_like"/>
    <property type="match status" value="1"/>
</dbReference>
<dbReference type="Pfam" id="PF00196">
    <property type="entry name" value="GerE"/>
    <property type="match status" value="1"/>
</dbReference>
<evidence type="ECO:0000313" key="4">
    <source>
        <dbReference type="EMBL" id="MCO1659015.1"/>
    </source>
</evidence>
<dbReference type="Pfam" id="PF13191">
    <property type="entry name" value="AAA_16"/>
    <property type="match status" value="1"/>
</dbReference>